<dbReference type="NCBIfam" id="NF001785">
    <property type="entry name" value="PRK00517.2-2"/>
    <property type="match status" value="1"/>
</dbReference>
<evidence type="ECO:0000256" key="1">
    <source>
        <dbReference type="ARBA" id="ARBA00009741"/>
    </source>
</evidence>
<feature type="binding site" evidence="6">
    <location>
        <position position="203"/>
    </location>
    <ligand>
        <name>S-adenosyl-L-methionine</name>
        <dbReference type="ChEBI" id="CHEBI:59789"/>
    </ligand>
</feature>
<gene>
    <name evidence="6" type="primary">prmA</name>
    <name evidence="7" type="ORF">E0486_04245</name>
</gene>
<evidence type="ECO:0000256" key="2">
    <source>
        <dbReference type="ARBA" id="ARBA00022490"/>
    </source>
</evidence>
<comment type="subcellular location">
    <subcellularLocation>
        <location evidence="6">Cytoplasm</location>
    </subcellularLocation>
</comment>
<dbReference type="SUPFAM" id="SSF53335">
    <property type="entry name" value="S-adenosyl-L-methionine-dependent methyltransferases"/>
    <property type="match status" value="1"/>
</dbReference>
<dbReference type="OrthoDB" id="9785995at2"/>
<keyword evidence="5 6" id="KW-0949">S-adenosyl-L-methionine</keyword>
<protein>
    <recommendedName>
        <fullName evidence="6">Ribosomal protein L11 methyltransferase</fullName>
        <shortName evidence="6">L11 Mtase</shortName>
        <ecNumber evidence="6">2.1.1.-</ecNumber>
    </recommendedName>
</protein>
<dbReference type="InterPro" id="IPR050078">
    <property type="entry name" value="Ribosomal_L11_MeTrfase_PrmA"/>
</dbReference>
<dbReference type="Pfam" id="PF06325">
    <property type="entry name" value="PrmA"/>
    <property type="match status" value="1"/>
</dbReference>
<keyword evidence="8" id="KW-1185">Reference proteome</keyword>
<dbReference type="InterPro" id="IPR029063">
    <property type="entry name" value="SAM-dependent_MTases_sf"/>
</dbReference>
<dbReference type="HAMAP" id="MF_00735">
    <property type="entry name" value="Methyltr_PrmA"/>
    <property type="match status" value="1"/>
</dbReference>
<keyword evidence="7" id="KW-0687">Ribonucleoprotein</keyword>
<comment type="function">
    <text evidence="6">Methylates ribosomal protein L11.</text>
</comment>
<feature type="binding site" evidence="6">
    <location>
        <position position="140"/>
    </location>
    <ligand>
        <name>S-adenosyl-L-methionine</name>
        <dbReference type="ChEBI" id="CHEBI:59789"/>
    </ligand>
</feature>
<evidence type="ECO:0000313" key="8">
    <source>
        <dbReference type="Proteomes" id="UP000295164"/>
    </source>
</evidence>
<feature type="binding site" evidence="6">
    <location>
        <position position="162"/>
    </location>
    <ligand>
        <name>S-adenosyl-L-methionine</name>
        <dbReference type="ChEBI" id="CHEBI:59789"/>
    </ligand>
</feature>
<dbReference type="RefSeq" id="WP_131850898.1">
    <property type="nucleotide sequence ID" value="NZ_SKFH01000004.1"/>
</dbReference>
<evidence type="ECO:0000256" key="5">
    <source>
        <dbReference type="ARBA" id="ARBA00022691"/>
    </source>
</evidence>
<dbReference type="GO" id="GO:0005840">
    <property type="term" value="C:ribosome"/>
    <property type="evidence" value="ECO:0007669"/>
    <property type="project" value="UniProtKB-KW"/>
</dbReference>
<comment type="catalytic activity">
    <reaction evidence="6">
        <text>L-lysyl-[protein] + 3 S-adenosyl-L-methionine = N(6),N(6),N(6)-trimethyl-L-lysyl-[protein] + 3 S-adenosyl-L-homocysteine + 3 H(+)</text>
        <dbReference type="Rhea" id="RHEA:54192"/>
        <dbReference type="Rhea" id="RHEA-COMP:9752"/>
        <dbReference type="Rhea" id="RHEA-COMP:13826"/>
        <dbReference type="ChEBI" id="CHEBI:15378"/>
        <dbReference type="ChEBI" id="CHEBI:29969"/>
        <dbReference type="ChEBI" id="CHEBI:57856"/>
        <dbReference type="ChEBI" id="CHEBI:59789"/>
        <dbReference type="ChEBI" id="CHEBI:61961"/>
    </reaction>
</comment>
<name>A0A4R4E817_9BACT</name>
<organism evidence="7 8">
    <name type="scientific">Flaviaesturariibacter aridisoli</name>
    <dbReference type="NCBI Taxonomy" id="2545761"/>
    <lineage>
        <taxon>Bacteria</taxon>
        <taxon>Pseudomonadati</taxon>
        <taxon>Bacteroidota</taxon>
        <taxon>Chitinophagia</taxon>
        <taxon>Chitinophagales</taxon>
        <taxon>Chitinophagaceae</taxon>
        <taxon>Flaviaestuariibacter</taxon>
    </lineage>
</organism>
<evidence type="ECO:0000256" key="6">
    <source>
        <dbReference type="HAMAP-Rule" id="MF_00735"/>
    </source>
</evidence>
<evidence type="ECO:0000313" key="7">
    <source>
        <dbReference type="EMBL" id="TCZ73898.1"/>
    </source>
</evidence>
<keyword evidence="3 6" id="KW-0489">Methyltransferase</keyword>
<dbReference type="PIRSF" id="PIRSF000401">
    <property type="entry name" value="RPL11_MTase"/>
    <property type="match status" value="1"/>
</dbReference>
<comment type="similarity">
    <text evidence="1 6">Belongs to the methyltransferase superfamily. PrmA family.</text>
</comment>
<feature type="binding site" evidence="6">
    <location>
        <position position="119"/>
    </location>
    <ligand>
        <name>S-adenosyl-L-methionine</name>
        <dbReference type="ChEBI" id="CHEBI:59789"/>
    </ligand>
</feature>
<dbReference type="GO" id="GO:0016279">
    <property type="term" value="F:protein-lysine N-methyltransferase activity"/>
    <property type="evidence" value="ECO:0007669"/>
    <property type="project" value="RHEA"/>
</dbReference>
<dbReference type="Gene3D" id="3.40.50.150">
    <property type="entry name" value="Vaccinia Virus protein VP39"/>
    <property type="match status" value="1"/>
</dbReference>
<dbReference type="EC" id="2.1.1.-" evidence="6"/>
<dbReference type="InterPro" id="IPR004498">
    <property type="entry name" value="Ribosomal_PrmA_MeTrfase"/>
</dbReference>
<dbReference type="CDD" id="cd02440">
    <property type="entry name" value="AdoMet_MTases"/>
    <property type="match status" value="1"/>
</dbReference>
<keyword evidence="4 6" id="KW-0808">Transferase</keyword>
<evidence type="ECO:0000256" key="3">
    <source>
        <dbReference type="ARBA" id="ARBA00022603"/>
    </source>
</evidence>
<dbReference type="PANTHER" id="PTHR43648">
    <property type="entry name" value="ELECTRON TRANSFER FLAVOPROTEIN BETA SUBUNIT LYSINE METHYLTRANSFERASE"/>
    <property type="match status" value="1"/>
</dbReference>
<evidence type="ECO:0000256" key="4">
    <source>
        <dbReference type="ARBA" id="ARBA00022679"/>
    </source>
</evidence>
<dbReference type="AlphaFoldDB" id="A0A4R4E817"/>
<keyword evidence="2 6" id="KW-0963">Cytoplasm</keyword>
<keyword evidence="7" id="KW-0689">Ribosomal protein</keyword>
<reference evidence="7 8" key="1">
    <citation type="submission" date="2019-03" db="EMBL/GenBank/DDBJ databases">
        <authorList>
            <person name="Kim M.K.M."/>
        </authorList>
    </citation>
    <scope>NUCLEOTIDE SEQUENCE [LARGE SCALE GENOMIC DNA]</scope>
    <source>
        <strain evidence="7 8">17J68-15</strain>
    </source>
</reference>
<dbReference type="GO" id="GO:0032259">
    <property type="term" value="P:methylation"/>
    <property type="evidence" value="ECO:0007669"/>
    <property type="project" value="UniProtKB-KW"/>
</dbReference>
<sequence length="268" mass="30080">MNHILVTIAADAAQQETIIGLLSDTATGFEQHDEQILAYFEEGSLTPEELADLLRDYTFQTETVGERNWNAEWEKNFPPVIVNDFVAVRAHFHEPIEGVRHELLITPKMSFGTGHHATTWQMMQAMERLDFRGKRVFDFGTGTGVLAILAEMLGASKVLAIDNDVWSLENARENCERNACSKVTVALSSDIPEGEQFDIVLANINRNVLLHYVDFLQKAVVPGGYLLLSGLLTEDRAVIEETYGRAGFLVEYFSERANWISLGFVNKL</sequence>
<proteinExistence type="inferred from homology"/>
<accession>A0A4R4E817</accession>
<dbReference type="PANTHER" id="PTHR43648:SF1">
    <property type="entry name" value="ELECTRON TRANSFER FLAVOPROTEIN BETA SUBUNIT LYSINE METHYLTRANSFERASE"/>
    <property type="match status" value="1"/>
</dbReference>
<comment type="caution">
    <text evidence="7">The sequence shown here is derived from an EMBL/GenBank/DDBJ whole genome shotgun (WGS) entry which is preliminary data.</text>
</comment>
<dbReference type="EMBL" id="SKFH01000004">
    <property type="protein sequence ID" value="TCZ73898.1"/>
    <property type="molecule type" value="Genomic_DNA"/>
</dbReference>
<dbReference type="GO" id="GO:0005737">
    <property type="term" value="C:cytoplasm"/>
    <property type="evidence" value="ECO:0007669"/>
    <property type="project" value="UniProtKB-SubCell"/>
</dbReference>
<dbReference type="Proteomes" id="UP000295164">
    <property type="component" value="Unassembled WGS sequence"/>
</dbReference>